<dbReference type="EMBL" id="CM046508">
    <property type="protein sequence ID" value="KAI8666252.1"/>
    <property type="molecule type" value="Genomic_DNA"/>
</dbReference>
<evidence type="ECO:0000313" key="2">
    <source>
        <dbReference type="Proteomes" id="UP001065298"/>
    </source>
</evidence>
<keyword evidence="2" id="KW-1185">Reference proteome</keyword>
<protein>
    <submittedName>
        <fullName evidence="1">Uncharacterized protein</fullName>
    </submittedName>
</protein>
<accession>A0ACC0QUD7</accession>
<evidence type="ECO:0000313" key="1">
    <source>
        <dbReference type="EMBL" id="KAI8666252.1"/>
    </source>
</evidence>
<name>A0ACC0QUD7_9HYPO</name>
<organism evidence="1 2">
    <name type="scientific">Fusarium keratoplasticum</name>
    <dbReference type="NCBI Taxonomy" id="1328300"/>
    <lineage>
        <taxon>Eukaryota</taxon>
        <taxon>Fungi</taxon>
        <taxon>Dikarya</taxon>
        <taxon>Ascomycota</taxon>
        <taxon>Pezizomycotina</taxon>
        <taxon>Sordariomycetes</taxon>
        <taxon>Hypocreomycetidae</taxon>
        <taxon>Hypocreales</taxon>
        <taxon>Nectriaceae</taxon>
        <taxon>Fusarium</taxon>
        <taxon>Fusarium solani species complex</taxon>
    </lineage>
</organism>
<comment type="caution">
    <text evidence="1">The sequence shown here is derived from an EMBL/GenBank/DDBJ whole genome shotgun (WGS) entry which is preliminary data.</text>
</comment>
<proteinExistence type="predicted"/>
<reference evidence="1" key="1">
    <citation type="submission" date="2022-06" db="EMBL/GenBank/DDBJ databases">
        <title>Fusarium solani species complex genomes reveal bases of compartmentalisation and animal pathogenesis.</title>
        <authorList>
            <person name="Tsai I.J."/>
        </authorList>
    </citation>
    <scope>NUCLEOTIDE SEQUENCE</scope>
    <source>
        <strain evidence="1">Fu6.1</strain>
    </source>
</reference>
<gene>
    <name evidence="1" type="ORF">NCS57_00849600</name>
</gene>
<dbReference type="Proteomes" id="UP001065298">
    <property type="component" value="Chromosome 6"/>
</dbReference>
<sequence length="1280" mass="143976">MASNPTGPGATPPGALPASVTVPNTTWNSNAHLPSPTTVNSRNPYTPSKPVGNAWDHVRYVPPWTDPDWQDEGQQRDQTDFKIVDFFDKIRPAVHPKDQYKQPTKYAQRFSIFPGRLDGRSRTSPTRANSRKLFPATADIKTGKDLFDSLDYSAARDGKTIDEYMTSARPDMQRGTETEQRCMQQYEDLVIDENWQSILFGNLTMDEIRAEEYLTMQDVYFEGLAGPIHPLFDRHMWADTTDFGKDSATPRYVYGLDGVREEWDPRLETNDRLWNAMQPALQLATRMLLTNDPCIVGLQDVTNRYRVPDHLYKNRTGQDPDEVKFKIKSDQQPLDPEHLPGAQRLQSCPGFSAPAVSQRALERVMDLKLQSAFYSSGGKYKEHCIARTFMHGVASVNGPIKVTIDAELLWMVMSDKYSKSEKMMASLVFAAALVHEMMHAWVSVAAKWVLNPQDFGITDPAEVQACEDLWDDLCPEDLWPTEPYYNDDPWNEVGHAFEHHVLGGAYWGFINANQGYVWPRLLQSSAPMIVRCLWPTGVFNRPPHLTAPHMRMEQLSHFIRIDDVRPFFSQGFWDVSVRKYGAAALREPSERPHKINYNPASVSLAHGMWNMANLGTHADRDWVLHDFLDWLHEKGKAVLYAYFTALVQDAIEFGSLLWRLREESRGWSERDAKWAGLQGEAMMLIYEYAGFTIMANAGRNATSNLPPDKIADLTDLYNAWDGVRRRLGRCPDDESTICAGMGPEFWRVQMLATSRDRYEGRLVPKLIDLTRSLMDECAWLENVVCEFYQLPFSYWTAYRRRAPNQAGQIATRAKRIVSALGDLLTAMGLAEFDMPTWDREWEDRLIALGARFTTVARLMVLNPLKYENTWRGLLPSMPGLRKTSQKRHQVWYFLAKKEMLSMEGEVLDKVREFKNRYENLLYLGGSKVILPEHDPDELALAQRWAGTLDDEDGNTGQGNPLARPSTGIFGAQVVDDLVSRLQRQAQQAQNDKLKRAQASGQSPTLSQDAASQATQAPSIPPKIQQMGMGTQTAPFGNQQLPPNNVFASYHSSSAGSAFPSHTPGAPSAWVAGNSTTLAQQVNKPLSAPQTLGGVRGTSISGYGILPHPYAVRETVTSDLTNTAQTTFRYNNPSAFAQHAPRQGGTSQRYRQGAGPLGDMDQMWEQQKVGTNTGGQTAGQDEDSDIEMADANRAGAFVIEVSSDDLSSSASDNDDRSEREGSDSTSVESWSEDEFKAGAKSRTRQSLKPRLGLKRKAPWMVPNPRQLWLTQGGSQRKRRRL</sequence>